<protein>
    <submittedName>
        <fullName evidence="2">Putative secreted protein (Por secretion system target)</fullName>
    </submittedName>
</protein>
<reference evidence="2 3" key="1">
    <citation type="submission" date="2019-02" db="EMBL/GenBank/DDBJ databases">
        <title>Genomic Encyclopedia of Type Strains, Phase IV (KMG-IV): sequencing the most valuable type-strain genomes for metagenomic binning, comparative biology and taxonomic classification.</title>
        <authorList>
            <person name="Goeker M."/>
        </authorList>
    </citation>
    <scope>NUCLEOTIDE SEQUENCE [LARGE SCALE GENOMIC DNA]</scope>
    <source>
        <strain evidence="2 3">DSM 18116</strain>
    </source>
</reference>
<sequence>MGSFNWMNYDTYHHHINPMHMLTTKAHSKTTFLNKTISVLLLIYFSLLVSSSLAQNCSINAGGNATVCSSSTTLTGTESGTTGPGTPTWTFVSGPIVPTIVSPNTLVTNITGMTADGNYVFQLSRNCGTGIAISTVTITAHPRPASFTAGPDITNVCATVGTTPLAGVIPAGFTGVWRSVNIYSWSRYSTVVSTNSSFDNTITATPVFSLTNKANHTIDPAYYAILRITSADNSCTFEDTSIVRFLPNPAMVYPTTTTLCRDAGDNQTVLIPSAGSPILATNYPNTSGSAGSGTTFSINVISQPAGATLTFNRISDEGRLFLTGGTIPGTYQFQLTITNSCGTHTTPTLTYNFTGAKPRIVNFQPAGHTAPEQLTIYSNVGSGAEIHCNNMAGTTTPENFYFSIDPADPATVITTLTNRGITPPGGAPSLALTGAGSYDRMVTVTPPIGGWRVGTYAIGVNTSNGACEVTQNYFIHISDNGRTAPTVSDISACYTATGAVVSATVPLPAVYKGTVNTSYLQEFGGYYNFAVVSKPAGSATPTYTSTSLRSLTSTSTTISNLNRPGDYVFSITATNGPGAGPILAAEYGCSGVPLTSTFTIHVEEKINANAGSGLTGCVQSVPLLGNATGAGTGLWTIVDGPAGASPTFASPTSPSTTANNLDVLGQYRFAWNITTPLGGCVGKDTVEFNITCNLPVNLTNFTVSKQAASVVLDWATGSESNNRGFEIEHSADGSSWKTIAFQPSKAAEGNSVNPLSYSYKHNNPVHSTNFYRLKQIDFDGKWEYSPVRQIKFNGQNILVYPNPAKDIITVQGLTGNETIQLFDVTGRKVKQFSGILQQQKISIADLREGTYHIIVTAPNGETSTHKITKLK</sequence>
<gene>
    <name evidence="2" type="ORF">EV199_4504</name>
</gene>
<organism evidence="2 3">
    <name type="scientific">Pseudobacter ginsenosidimutans</name>
    <dbReference type="NCBI Taxonomy" id="661488"/>
    <lineage>
        <taxon>Bacteria</taxon>
        <taxon>Pseudomonadati</taxon>
        <taxon>Bacteroidota</taxon>
        <taxon>Chitinophagia</taxon>
        <taxon>Chitinophagales</taxon>
        <taxon>Chitinophagaceae</taxon>
        <taxon>Pseudobacter</taxon>
    </lineage>
</organism>
<evidence type="ECO:0000313" key="3">
    <source>
        <dbReference type="Proteomes" id="UP000293874"/>
    </source>
</evidence>
<dbReference type="RefSeq" id="WP_130542981.1">
    <property type="nucleotide sequence ID" value="NZ_CP042431.1"/>
</dbReference>
<dbReference type="Proteomes" id="UP000293874">
    <property type="component" value="Unassembled WGS sequence"/>
</dbReference>
<evidence type="ECO:0000313" key="2">
    <source>
        <dbReference type="EMBL" id="RZS72583.1"/>
    </source>
</evidence>
<dbReference type="Gene3D" id="2.60.40.10">
    <property type="entry name" value="Immunoglobulins"/>
    <property type="match status" value="3"/>
</dbReference>
<dbReference type="InterPro" id="IPR026444">
    <property type="entry name" value="Secre_tail"/>
</dbReference>
<dbReference type="NCBIfam" id="TIGR04183">
    <property type="entry name" value="Por_Secre_tail"/>
    <property type="match status" value="1"/>
</dbReference>
<accession>A0A4Q7MZC2</accession>
<dbReference type="EMBL" id="SGXA01000002">
    <property type="protein sequence ID" value="RZS72583.1"/>
    <property type="molecule type" value="Genomic_DNA"/>
</dbReference>
<comment type="caution">
    <text evidence="2">The sequence shown here is derived from an EMBL/GenBank/DDBJ whole genome shotgun (WGS) entry which is preliminary data.</text>
</comment>
<feature type="domain" description="Secretion system C-terminal sorting" evidence="1">
    <location>
        <begin position="799"/>
        <end position="867"/>
    </location>
</feature>
<dbReference type="InterPro" id="IPR013783">
    <property type="entry name" value="Ig-like_fold"/>
</dbReference>
<keyword evidence="3" id="KW-1185">Reference proteome</keyword>
<name>A0A4Q7MZC2_9BACT</name>
<evidence type="ECO:0000259" key="1">
    <source>
        <dbReference type="Pfam" id="PF18962"/>
    </source>
</evidence>
<dbReference type="OrthoDB" id="2582440at2"/>
<proteinExistence type="predicted"/>
<dbReference type="Pfam" id="PF18962">
    <property type="entry name" value="Por_Secre_tail"/>
    <property type="match status" value="1"/>
</dbReference>
<dbReference type="AlphaFoldDB" id="A0A4Q7MZC2"/>